<comment type="caution">
    <text evidence="7">The sequence shown here is derived from an EMBL/GenBank/DDBJ whole genome shotgun (WGS) entry which is preliminary data.</text>
</comment>
<dbReference type="InterPro" id="IPR036291">
    <property type="entry name" value="NAD(P)-bd_dom_sf"/>
</dbReference>
<feature type="domain" description="D-isomer specific 2-hydroxyacid dehydrogenase NAD-binding" evidence="6">
    <location>
        <begin position="130"/>
        <end position="306"/>
    </location>
</feature>
<comment type="similarity">
    <text evidence="1 4">Belongs to the D-isomer specific 2-hydroxyacid dehydrogenase family.</text>
</comment>
<dbReference type="Pfam" id="PF02826">
    <property type="entry name" value="2-Hacid_dh_C"/>
    <property type="match status" value="1"/>
</dbReference>
<evidence type="ECO:0000256" key="3">
    <source>
        <dbReference type="ARBA" id="ARBA00023027"/>
    </source>
</evidence>
<dbReference type="CDD" id="cd12173">
    <property type="entry name" value="PGDH_4"/>
    <property type="match status" value="1"/>
</dbReference>
<keyword evidence="3" id="KW-0520">NAD</keyword>
<name>A0ABN0HPY2_RHILU</name>
<dbReference type="PANTHER" id="PTHR42789:SF1">
    <property type="entry name" value="D-ISOMER SPECIFIC 2-HYDROXYACID DEHYDROGENASE FAMILY PROTEIN (AFU_ORTHOLOGUE AFUA_6G10090)"/>
    <property type="match status" value="1"/>
</dbReference>
<dbReference type="Pfam" id="PF00389">
    <property type="entry name" value="2-Hacid_dh"/>
    <property type="match status" value="1"/>
</dbReference>
<evidence type="ECO:0000256" key="4">
    <source>
        <dbReference type="RuleBase" id="RU003719"/>
    </source>
</evidence>
<dbReference type="InterPro" id="IPR006140">
    <property type="entry name" value="D-isomer_DH_NAD-bd"/>
</dbReference>
<dbReference type="Gene3D" id="3.40.50.720">
    <property type="entry name" value="NAD(P)-binding Rossmann-like Domain"/>
    <property type="match status" value="2"/>
</dbReference>
<dbReference type="RefSeq" id="WP_006697901.1">
    <property type="nucleotide sequence ID" value="NZ_AMQQ01000010.1"/>
</dbReference>
<dbReference type="PROSITE" id="PS00670">
    <property type="entry name" value="D_2_HYDROXYACID_DH_2"/>
    <property type="match status" value="1"/>
</dbReference>
<evidence type="ECO:0000259" key="5">
    <source>
        <dbReference type="Pfam" id="PF00389"/>
    </source>
</evidence>
<evidence type="ECO:0000256" key="2">
    <source>
        <dbReference type="ARBA" id="ARBA00023002"/>
    </source>
</evidence>
<reference evidence="7 8" key="1">
    <citation type="journal article" date="2013" name="Genome Announc.">
        <title>Genome Sequence of Rhizobium lupini HPC(L) Isolated from Saline Desert Soil, Kutch (Gujarat).</title>
        <authorList>
            <person name="Agarwal L."/>
            <person name="Purohit H.J."/>
        </authorList>
    </citation>
    <scope>NUCLEOTIDE SEQUENCE [LARGE SCALE GENOMIC DNA]</scope>
    <source>
        <strain evidence="8">HPC(L)</strain>
    </source>
</reference>
<protein>
    <submittedName>
        <fullName evidence="7">D-isomer specific 2-hydroxyacid dehydrogenase, NAD-binding protein</fullName>
    </submittedName>
</protein>
<dbReference type="InterPro" id="IPR029753">
    <property type="entry name" value="D-isomer_DH_CS"/>
</dbReference>
<sequence>MATLRAQRSRPRAFQFEVRMGSRNILVTGPAINEQAVKLIAENGYQVSYVPPYTSEDDLVRIVTELDPVGVVVRMGRFGSAAIEAAPSLRVLSKHGVGVDNIDVDAASRREIPVVVAAGANALSVAEHAIALLFAVVKRIVPLDSSLRAGRWEKAGFAGKELAGMTIGLVGFGAIARQTALFAKGFGLKVQAFDPFTDEAAFAEAGVRQVTDVDRLLSSSDILSLHCPLTPDTRNLLDDRRLGLMKPGSFVINTARGGLIDEDALLRAVESGQIAGAGLDTFQTEPPGDDHPFWQNQRIVVTPHIGGVTQEANVRVGVDAVEGILAIVEGRELGRERIVNHRALAKTPA</sequence>
<evidence type="ECO:0000256" key="1">
    <source>
        <dbReference type="ARBA" id="ARBA00005854"/>
    </source>
</evidence>
<keyword evidence="8" id="KW-1185">Reference proteome</keyword>
<evidence type="ECO:0000313" key="7">
    <source>
        <dbReference type="EMBL" id="EKJ96648.1"/>
    </source>
</evidence>
<evidence type="ECO:0000313" key="8">
    <source>
        <dbReference type="Proteomes" id="UP000017668"/>
    </source>
</evidence>
<feature type="domain" description="D-isomer specific 2-hydroxyacid dehydrogenase catalytic" evidence="5">
    <location>
        <begin position="25"/>
        <end position="333"/>
    </location>
</feature>
<dbReference type="EMBL" id="AMQQ01000010">
    <property type="protein sequence ID" value="EKJ96648.1"/>
    <property type="molecule type" value="Genomic_DNA"/>
</dbReference>
<accession>A0ABN0HPY2</accession>
<proteinExistence type="inferred from homology"/>
<keyword evidence="2 4" id="KW-0560">Oxidoreductase</keyword>
<dbReference type="InterPro" id="IPR006139">
    <property type="entry name" value="D-isomer_2_OHA_DH_cat_dom"/>
</dbReference>
<gene>
    <name evidence="7" type="ORF">C241_06067</name>
</gene>
<evidence type="ECO:0000259" key="6">
    <source>
        <dbReference type="Pfam" id="PF02826"/>
    </source>
</evidence>
<dbReference type="SUPFAM" id="SSF52283">
    <property type="entry name" value="Formate/glycerate dehydrogenase catalytic domain-like"/>
    <property type="match status" value="1"/>
</dbReference>
<dbReference type="Proteomes" id="UP000017668">
    <property type="component" value="Unassembled WGS sequence"/>
</dbReference>
<dbReference type="SUPFAM" id="SSF51735">
    <property type="entry name" value="NAD(P)-binding Rossmann-fold domains"/>
    <property type="match status" value="1"/>
</dbReference>
<dbReference type="PROSITE" id="PS00671">
    <property type="entry name" value="D_2_HYDROXYACID_DH_3"/>
    <property type="match status" value="1"/>
</dbReference>
<dbReference type="InterPro" id="IPR050857">
    <property type="entry name" value="D-2-hydroxyacid_DH"/>
</dbReference>
<dbReference type="PANTHER" id="PTHR42789">
    <property type="entry name" value="D-ISOMER SPECIFIC 2-HYDROXYACID DEHYDROGENASE FAMILY PROTEIN (AFU_ORTHOLOGUE AFUA_6G10090)"/>
    <property type="match status" value="1"/>
</dbReference>
<organism evidence="7 8">
    <name type="scientific">Bradyrhizobium lupini HPC(L)</name>
    <dbReference type="NCBI Taxonomy" id="1229491"/>
    <lineage>
        <taxon>Bacteria</taxon>
        <taxon>Pseudomonadati</taxon>
        <taxon>Pseudomonadota</taxon>
        <taxon>Alphaproteobacteria</taxon>
        <taxon>Hyphomicrobiales</taxon>
        <taxon>Nitrobacteraceae</taxon>
        <taxon>Bradyrhizobium</taxon>
    </lineage>
</organism>